<comment type="caution">
    <text evidence="1">The sequence shown here is derived from an EMBL/GenBank/DDBJ whole genome shotgun (WGS) entry which is preliminary data.</text>
</comment>
<accession>A0A820GPS7</accession>
<organism evidence="1 3">
    <name type="scientific">Rotaria magnacalcarata</name>
    <dbReference type="NCBI Taxonomy" id="392030"/>
    <lineage>
        <taxon>Eukaryota</taxon>
        <taxon>Metazoa</taxon>
        <taxon>Spiralia</taxon>
        <taxon>Gnathifera</taxon>
        <taxon>Rotifera</taxon>
        <taxon>Eurotatoria</taxon>
        <taxon>Bdelloidea</taxon>
        <taxon>Philodinida</taxon>
        <taxon>Philodinidae</taxon>
        <taxon>Rotaria</taxon>
    </lineage>
</organism>
<dbReference type="Proteomes" id="UP000663866">
    <property type="component" value="Unassembled WGS sequence"/>
</dbReference>
<dbReference type="EMBL" id="CAJOBG010048758">
    <property type="protein sequence ID" value="CAF4469003.1"/>
    <property type="molecule type" value="Genomic_DNA"/>
</dbReference>
<keyword evidence="3" id="KW-1185">Reference proteome</keyword>
<proteinExistence type="predicted"/>
<gene>
    <name evidence="1" type="ORF">OVN521_LOCUS30495</name>
    <name evidence="2" type="ORF">OVN521_LOCUS38904</name>
</gene>
<evidence type="ECO:0000313" key="1">
    <source>
        <dbReference type="EMBL" id="CAF4278823.1"/>
    </source>
</evidence>
<evidence type="ECO:0000313" key="3">
    <source>
        <dbReference type="Proteomes" id="UP000663866"/>
    </source>
</evidence>
<dbReference type="EMBL" id="CAJOBG010010189">
    <property type="protein sequence ID" value="CAF4278823.1"/>
    <property type="molecule type" value="Genomic_DNA"/>
</dbReference>
<protein>
    <submittedName>
        <fullName evidence="1">Uncharacterized protein</fullName>
    </submittedName>
</protein>
<dbReference type="AlphaFoldDB" id="A0A820GPS7"/>
<name>A0A820GPS7_9BILA</name>
<feature type="non-terminal residue" evidence="1">
    <location>
        <position position="52"/>
    </location>
</feature>
<evidence type="ECO:0000313" key="2">
    <source>
        <dbReference type="EMBL" id="CAF4469003.1"/>
    </source>
</evidence>
<reference evidence="1" key="1">
    <citation type="submission" date="2021-02" db="EMBL/GenBank/DDBJ databases">
        <authorList>
            <person name="Nowell W R."/>
        </authorList>
    </citation>
    <scope>NUCLEOTIDE SEQUENCE</scope>
</reference>
<sequence length="52" mass="5972">MGLNEFHVRLSDLLCDADENCDDKIDILGMTTIIEDLSKQDEHCDFIFNEPV</sequence>